<reference evidence="2" key="2">
    <citation type="submission" date="2016-05" db="EMBL/GenBank/DDBJ databases">
        <title>Comparative analysis highlights variable genome content of wheat rusts and divergence of the mating loci.</title>
        <authorList>
            <person name="Cuomo C.A."/>
            <person name="Bakkeren G."/>
            <person name="Szabo L."/>
            <person name="Khalil H."/>
            <person name="Joly D."/>
            <person name="Goldberg J."/>
            <person name="Young S."/>
            <person name="Zeng Q."/>
            <person name="Fellers J."/>
        </authorList>
    </citation>
    <scope>NUCLEOTIDE SEQUENCE [LARGE SCALE GENOMIC DNA]</scope>
    <source>
        <strain evidence="2">1-1 BBBD Race 1</strain>
    </source>
</reference>
<feature type="region of interest" description="Disordered" evidence="1">
    <location>
        <begin position="196"/>
        <end position="276"/>
    </location>
</feature>
<feature type="compositionally biased region" description="Basic and acidic residues" evidence="1">
    <location>
        <begin position="688"/>
        <end position="701"/>
    </location>
</feature>
<protein>
    <submittedName>
        <fullName evidence="2 3">Uncharacterized protein</fullName>
    </submittedName>
</protein>
<reference evidence="3 4" key="3">
    <citation type="journal article" date="2017" name="G3 (Bethesda)">
        <title>Comparative analysis highlights variable genome content of wheat rusts and divergence of the mating loci.</title>
        <authorList>
            <person name="Cuomo C.A."/>
            <person name="Bakkeren G."/>
            <person name="Khalil H.B."/>
            <person name="Panwar V."/>
            <person name="Joly D."/>
            <person name="Linning R."/>
            <person name="Sakthikumar S."/>
            <person name="Song X."/>
            <person name="Adiconis X."/>
            <person name="Fan L."/>
            <person name="Goldberg J.M."/>
            <person name="Levin J.Z."/>
            <person name="Young S."/>
            <person name="Zeng Q."/>
            <person name="Anikster Y."/>
            <person name="Bruce M."/>
            <person name="Wang M."/>
            <person name="Yin C."/>
            <person name="McCallum B."/>
            <person name="Szabo L.J."/>
            <person name="Hulbert S."/>
            <person name="Chen X."/>
            <person name="Fellers J.P."/>
        </authorList>
    </citation>
    <scope>NUCLEOTIDE SEQUENCE</scope>
    <source>
        <strain evidence="3">isolate 1-1 / race 1 (BBBD)</strain>
        <strain evidence="4">Isolate 1-1 / race 1 (BBBD)</strain>
    </source>
</reference>
<feature type="region of interest" description="Disordered" evidence="1">
    <location>
        <begin position="554"/>
        <end position="704"/>
    </location>
</feature>
<dbReference type="Proteomes" id="UP000005240">
    <property type="component" value="Unassembled WGS sequence"/>
</dbReference>
<feature type="compositionally biased region" description="Polar residues" evidence="1">
    <location>
        <begin position="478"/>
        <end position="489"/>
    </location>
</feature>
<dbReference type="AlphaFoldDB" id="A0A180G6C4"/>
<dbReference type="VEuPathDB" id="FungiDB:PTTG_29192"/>
<feature type="compositionally biased region" description="Polar residues" evidence="1">
    <location>
        <begin position="447"/>
        <end position="456"/>
    </location>
</feature>
<evidence type="ECO:0000313" key="2">
    <source>
        <dbReference type="EMBL" id="OAV88019.1"/>
    </source>
</evidence>
<reference evidence="3" key="4">
    <citation type="submission" date="2025-05" db="UniProtKB">
        <authorList>
            <consortium name="EnsemblFungi"/>
        </authorList>
    </citation>
    <scope>IDENTIFICATION</scope>
    <source>
        <strain evidence="3">isolate 1-1 / race 1 (BBBD)</strain>
    </source>
</reference>
<feature type="compositionally biased region" description="Basic and acidic residues" evidence="1">
    <location>
        <begin position="197"/>
        <end position="220"/>
    </location>
</feature>
<evidence type="ECO:0000256" key="1">
    <source>
        <dbReference type="SAM" id="MobiDB-lite"/>
    </source>
</evidence>
<sequence length="749" mass="83024">MHPGFPENPRASFDFWSTPAYAESEYVPEGYSIVHTAQPGFYTRRTRNPCPLTSADAYQYQYHPVTLHAKHLVPIAQSRLAHQNMLYLQHRAILTETSEHLEEIFQREIKERDDKRTAAKIRKEKSQQEVSARVKAFSKPMVSDGVSGGFSWQPQSAKLPVRIRSIQPVISPSGLTVHEERRRLLANKDLITPTVEFHQEEPENQAHPKVPKISDARENLDPSSFTAAEDSAKQFEEKDDSRDLSTPLNEKTEDSSPGFPSNEIGGSAHDPAGLRTSVHLPTFGKVEDLENEKLAGSNIKITHHPVSGETVVPVNEAATSLSKTQAATKRELTPPKTDIASGNQDEVFLPADTFSVQTSQLQQSLPYESENNLAMSIRNKAPESTYKYALLKEENVPLSVEEFAGVEMQKKKYIPGSQGPHRAPNPHCVTPNARANANDLTAVKQRQSLNTKSTQKPHSDQAKATPSPKSPETLRSIDATNPSEQVENSKTSEEDPSFSSGPRTVGDGTEDSAWRTHGKTNKVKLDFKTIKNMNLNGLRKGYWEVLDKQASVDSVSSHEETPKGLNQISNPEHRVLPSPKGKENKIGETGAADLKSDQNGDKTIKNTGSSQVEEFDESGKLAGMKASEPKRKNKKKSKGSKSQVDDDWTFLEELDQERNAKTPPKKRLGGVELTDEKKGQGKGGSTSEEIKRMSEAERDEFINGPVSQALSKAFIPSMKNSEDHIYPGLPRNQQQMKLLKSSLKIGNHM</sequence>
<dbReference type="EnsemblFungi" id="PTTG_29192-t43_1">
    <property type="protein sequence ID" value="PTTG_29192-t43_1-p1"/>
    <property type="gene ID" value="PTTG_29192"/>
</dbReference>
<accession>A0A180G6C4</accession>
<feature type="compositionally biased region" description="Acidic residues" evidence="1">
    <location>
        <begin position="645"/>
        <end position="655"/>
    </location>
</feature>
<feature type="region of interest" description="Disordered" evidence="1">
    <location>
        <begin position="413"/>
        <end position="433"/>
    </location>
</feature>
<proteinExistence type="predicted"/>
<feature type="compositionally biased region" description="Basic and acidic residues" evidence="1">
    <location>
        <begin position="230"/>
        <end position="243"/>
    </location>
</feature>
<feature type="compositionally biased region" description="Basic and acidic residues" evidence="1">
    <location>
        <begin position="594"/>
        <end position="604"/>
    </location>
</feature>
<evidence type="ECO:0000313" key="4">
    <source>
        <dbReference type="Proteomes" id="UP000005240"/>
    </source>
</evidence>
<dbReference type="EMBL" id="ADAS02000225">
    <property type="protein sequence ID" value="OAV88019.1"/>
    <property type="molecule type" value="Genomic_DNA"/>
</dbReference>
<reference evidence="2" key="1">
    <citation type="submission" date="2009-11" db="EMBL/GenBank/DDBJ databases">
        <authorList>
            <consortium name="The Broad Institute Genome Sequencing Platform"/>
            <person name="Ward D."/>
            <person name="Feldgarden M."/>
            <person name="Earl A."/>
            <person name="Young S.K."/>
            <person name="Zeng Q."/>
            <person name="Koehrsen M."/>
            <person name="Alvarado L."/>
            <person name="Berlin A."/>
            <person name="Bochicchio J."/>
            <person name="Borenstein D."/>
            <person name="Chapman S.B."/>
            <person name="Chen Z."/>
            <person name="Engels R."/>
            <person name="Freedman E."/>
            <person name="Gellesch M."/>
            <person name="Goldberg J."/>
            <person name="Griggs A."/>
            <person name="Gujja S."/>
            <person name="Heilman E."/>
            <person name="Heiman D."/>
            <person name="Hepburn T."/>
            <person name="Howarth C."/>
            <person name="Jen D."/>
            <person name="Larson L."/>
            <person name="Lewis B."/>
            <person name="Mehta T."/>
            <person name="Park D."/>
            <person name="Pearson M."/>
            <person name="Roberts A."/>
            <person name="Saif S."/>
            <person name="Shea T."/>
            <person name="Shenoy N."/>
            <person name="Sisk P."/>
            <person name="Stolte C."/>
            <person name="Sykes S."/>
            <person name="Thomson T."/>
            <person name="Walk T."/>
            <person name="White J."/>
            <person name="Yandava C."/>
            <person name="Izard J."/>
            <person name="Baranova O.V."/>
            <person name="Blanton J.M."/>
            <person name="Tanner A.C."/>
            <person name="Dewhirst F.E."/>
            <person name="Haas B."/>
            <person name="Nusbaum C."/>
            <person name="Birren B."/>
        </authorList>
    </citation>
    <scope>NUCLEOTIDE SEQUENCE [LARGE SCALE GENOMIC DNA]</scope>
    <source>
        <strain evidence="2">1-1 BBBD Race 1</strain>
    </source>
</reference>
<feature type="compositionally biased region" description="Basic and acidic residues" evidence="1">
    <location>
        <begin position="571"/>
        <end position="586"/>
    </location>
</feature>
<dbReference type="OrthoDB" id="2498589at2759"/>
<organism evidence="2">
    <name type="scientific">Puccinia triticina (isolate 1-1 / race 1 (BBBD))</name>
    <name type="common">Brown leaf rust fungus</name>
    <dbReference type="NCBI Taxonomy" id="630390"/>
    <lineage>
        <taxon>Eukaryota</taxon>
        <taxon>Fungi</taxon>
        <taxon>Dikarya</taxon>
        <taxon>Basidiomycota</taxon>
        <taxon>Pucciniomycotina</taxon>
        <taxon>Pucciniomycetes</taxon>
        <taxon>Pucciniales</taxon>
        <taxon>Pucciniaceae</taxon>
        <taxon>Puccinia</taxon>
    </lineage>
</organism>
<feature type="region of interest" description="Disordered" evidence="1">
    <location>
        <begin position="322"/>
        <end position="342"/>
    </location>
</feature>
<feature type="region of interest" description="Disordered" evidence="1">
    <location>
        <begin position="447"/>
        <end position="517"/>
    </location>
</feature>
<evidence type="ECO:0000313" key="3">
    <source>
        <dbReference type="EnsemblFungi" id="PTTG_29192-t43_1-p1"/>
    </source>
</evidence>
<keyword evidence="4" id="KW-1185">Reference proteome</keyword>
<name>A0A180G6C4_PUCT1</name>
<gene>
    <name evidence="2" type="ORF">PTTG_29192</name>
</gene>